<feature type="region of interest" description="Disordered" evidence="1">
    <location>
        <begin position="892"/>
        <end position="923"/>
    </location>
</feature>
<protein>
    <recommendedName>
        <fullName evidence="2">C2H2-type domain-containing protein</fullName>
    </recommendedName>
</protein>
<feature type="region of interest" description="Disordered" evidence="1">
    <location>
        <begin position="253"/>
        <end position="325"/>
    </location>
</feature>
<feature type="compositionally biased region" description="Low complexity" evidence="1">
    <location>
        <begin position="61"/>
        <end position="70"/>
    </location>
</feature>
<dbReference type="PANTHER" id="PTHR35391">
    <property type="entry name" value="C2H2-TYPE DOMAIN-CONTAINING PROTEIN-RELATED"/>
    <property type="match status" value="1"/>
</dbReference>
<dbReference type="PROSITE" id="PS00028">
    <property type="entry name" value="ZINC_FINGER_C2H2_1"/>
    <property type="match status" value="2"/>
</dbReference>
<feature type="region of interest" description="Disordered" evidence="1">
    <location>
        <begin position="366"/>
        <end position="439"/>
    </location>
</feature>
<feature type="region of interest" description="Disordered" evidence="1">
    <location>
        <begin position="53"/>
        <end position="101"/>
    </location>
</feature>
<sequence length="923" mass="101387">MISPRVTVSEWESAGRAHDAEPPVAVLGSPLTVRAPRSAAGDFAGHIAESSLSGVSRNAHGSDGSSSSSGGRQGIAPGQRATGELGQSINQQAAKREVEEKNQGVQAWITRSRSASIDPHFVEKPAEKVELGDDNVSPREIPLGDQTVNRHIEGQMYYNAAGRGPVNETDIQIMRGTMPWETGLRMQPIQTERTVPETAQEAMIRLQKQQQFDSASIVSRAATWGTRRRSLPSVIDVEGVVSGNFLKKLSISGKDSHARRPSLISRIPSLVRKSSTNQRKRRPTTTTETSSDQTEQHYEPERRESKDSLAPPSRSPSWGFNRKPVPSLDTAILGMAAGAASIGSQHHTRTGSVSAASMSSPKSPFGGFSALGVPPIKNTLRRPRSKTELTTNSRGDAPSALVGLLKAQGGPPVAQLAKSRTKPEVDDDEDDADEDEDDDAQLQLDARVEIIPTLEGFKQHIVRLNPAMLSADGQVNDNSRYLVDRVAHSMMIRYKALCQLKVKHLATISTGKCQSGRMCIAQGGSAKILEARPDPRSDGDSPLDALSSENFPTGIPMPPTSSLPAEFECQLCFNSKKFTKPSDWTKHVHEDVAPFTCTWDRCRDTKLFKRKADWVRHENEGHRHLEWWTCDVEDCRHICYRRDNFLQHLVREHKFPEPKVKTKADVKRAGASDPTWSKVEQCHTETGVKPMEEPCRFCNKTFPTWKKLTVHLAKHMEHISLPVLKLVAAKDLDADTLISPVQDPPPVNFGSLNNAQPQVKQEPRGYDMSGQFVATTPGDLTYAQQHEFGIGMMPSTTYAQPMDSSYYADPGLGQQPGFMLNQVPHDMAQAQAPYQMAVTNGAHFDGTSSFVNMANPDMEAFPNFQTNSLGIQNAPGQALVYDGLMANPNVQTMHPSVPQYSHQGSASPYSRSPHQGPMQFYPQ</sequence>
<feature type="domain" description="C2H2-type" evidence="2">
    <location>
        <begin position="695"/>
        <end position="715"/>
    </location>
</feature>
<feature type="compositionally biased region" description="Low complexity" evidence="1">
    <location>
        <begin position="284"/>
        <end position="293"/>
    </location>
</feature>
<comment type="caution">
    <text evidence="3">The sequence shown here is derived from an EMBL/GenBank/DDBJ whole genome shotgun (WGS) entry which is preliminary data.</text>
</comment>
<keyword evidence="4" id="KW-1185">Reference proteome</keyword>
<dbReference type="SMART" id="SM00355">
    <property type="entry name" value="ZnF_C2H2"/>
    <property type="match status" value="3"/>
</dbReference>
<dbReference type="InterPro" id="IPR013087">
    <property type="entry name" value="Znf_C2H2_type"/>
</dbReference>
<dbReference type="OrthoDB" id="5315052at2759"/>
<name>A0A9P9BQW9_9PEZI</name>
<dbReference type="PANTHER" id="PTHR35391:SF3">
    <property type="entry name" value="FINGER DOMAIN PROTEIN, PUTATIVE (AFU_ORTHOLOGUE AFUA_8G04300)-RELATED"/>
    <property type="match status" value="1"/>
</dbReference>
<evidence type="ECO:0000256" key="1">
    <source>
        <dbReference type="SAM" id="MobiDB-lite"/>
    </source>
</evidence>
<dbReference type="Pfam" id="PF26082">
    <property type="entry name" value="zf-C2H2_AcuF"/>
    <property type="match status" value="1"/>
</dbReference>
<feature type="region of interest" description="Disordered" evidence="1">
    <location>
        <begin position="1"/>
        <end position="24"/>
    </location>
</feature>
<feature type="compositionally biased region" description="Basic and acidic residues" evidence="1">
    <location>
        <begin position="294"/>
        <end position="307"/>
    </location>
</feature>
<organism evidence="3 4">
    <name type="scientific">Microdochium trichocladiopsis</name>
    <dbReference type="NCBI Taxonomy" id="1682393"/>
    <lineage>
        <taxon>Eukaryota</taxon>
        <taxon>Fungi</taxon>
        <taxon>Dikarya</taxon>
        <taxon>Ascomycota</taxon>
        <taxon>Pezizomycotina</taxon>
        <taxon>Sordariomycetes</taxon>
        <taxon>Xylariomycetidae</taxon>
        <taxon>Xylariales</taxon>
        <taxon>Microdochiaceae</taxon>
        <taxon>Microdochium</taxon>
    </lineage>
</organism>
<evidence type="ECO:0000313" key="3">
    <source>
        <dbReference type="EMBL" id="KAH7031353.1"/>
    </source>
</evidence>
<proteinExistence type="predicted"/>
<dbReference type="InterPro" id="IPR058925">
    <property type="entry name" value="zf-C2H2_AcuF"/>
</dbReference>
<gene>
    <name evidence="3" type="ORF">B0I36DRAFT_323742</name>
</gene>
<evidence type="ECO:0000313" key="4">
    <source>
        <dbReference type="Proteomes" id="UP000756346"/>
    </source>
</evidence>
<feature type="compositionally biased region" description="Acidic residues" evidence="1">
    <location>
        <begin position="425"/>
        <end position="439"/>
    </location>
</feature>
<dbReference type="RefSeq" id="XP_046013033.1">
    <property type="nucleotide sequence ID" value="XM_046154015.1"/>
</dbReference>
<dbReference type="Proteomes" id="UP000756346">
    <property type="component" value="Unassembled WGS sequence"/>
</dbReference>
<accession>A0A9P9BQW9</accession>
<dbReference type="GeneID" id="70183561"/>
<feature type="compositionally biased region" description="Polar residues" evidence="1">
    <location>
        <begin position="892"/>
        <end position="913"/>
    </location>
</feature>
<evidence type="ECO:0000259" key="2">
    <source>
        <dbReference type="PROSITE" id="PS00028"/>
    </source>
</evidence>
<dbReference type="EMBL" id="JAGTJQ010000005">
    <property type="protein sequence ID" value="KAH7031353.1"/>
    <property type="molecule type" value="Genomic_DNA"/>
</dbReference>
<reference evidence="3" key="1">
    <citation type="journal article" date="2021" name="Nat. Commun.">
        <title>Genetic determinants of endophytism in the Arabidopsis root mycobiome.</title>
        <authorList>
            <person name="Mesny F."/>
            <person name="Miyauchi S."/>
            <person name="Thiergart T."/>
            <person name="Pickel B."/>
            <person name="Atanasova L."/>
            <person name="Karlsson M."/>
            <person name="Huettel B."/>
            <person name="Barry K.W."/>
            <person name="Haridas S."/>
            <person name="Chen C."/>
            <person name="Bauer D."/>
            <person name="Andreopoulos W."/>
            <person name="Pangilinan J."/>
            <person name="LaButti K."/>
            <person name="Riley R."/>
            <person name="Lipzen A."/>
            <person name="Clum A."/>
            <person name="Drula E."/>
            <person name="Henrissat B."/>
            <person name="Kohler A."/>
            <person name="Grigoriev I.V."/>
            <person name="Martin F.M."/>
            <person name="Hacquard S."/>
        </authorList>
    </citation>
    <scope>NUCLEOTIDE SEQUENCE</scope>
    <source>
        <strain evidence="3">MPI-CAGE-CH-0230</strain>
    </source>
</reference>
<dbReference type="AlphaFoldDB" id="A0A9P9BQW9"/>
<feature type="domain" description="C2H2-type" evidence="2">
    <location>
        <begin position="630"/>
        <end position="653"/>
    </location>
</feature>